<evidence type="ECO:0000313" key="4">
    <source>
        <dbReference type="EMBL" id="KAK2947717.1"/>
    </source>
</evidence>
<dbReference type="PROSITE" id="PS50011">
    <property type="entry name" value="PROTEIN_KINASE_DOM"/>
    <property type="match status" value="1"/>
</dbReference>
<keyword evidence="2" id="KW-0812">Transmembrane</keyword>
<feature type="transmembrane region" description="Helical" evidence="2">
    <location>
        <begin position="2878"/>
        <end position="2901"/>
    </location>
</feature>
<dbReference type="InterPro" id="IPR011050">
    <property type="entry name" value="Pectin_lyase_fold/virulence"/>
</dbReference>
<dbReference type="Gene3D" id="1.10.510.10">
    <property type="entry name" value="Transferase(Phosphotransferase) domain 1"/>
    <property type="match status" value="1"/>
</dbReference>
<evidence type="ECO:0000256" key="2">
    <source>
        <dbReference type="SAM" id="Phobius"/>
    </source>
</evidence>
<evidence type="ECO:0000256" key="1">
    <source>
        <dbReference type="SAM" id="MobiDB-lite"/>
    </source>
</evidence>
<keyword evidence="2" id="KW-0472">Membrane</keyword>
<feature type="compositionally biased region" description="Pro residues" evidence="1">
    <location>
        <begin position="3214"/>
        <end position="3224"/>
    </location>
</feature>
<reference evidence="4 5" key="1">
    <citation type="journal article" date="2022" name="bioRxiv">
        <title>Genomics of Preaxostyla Flagellates Illuminates Evolutionary Transitions and the Path Towards Mitochondrial Loss.</title>
        <authorList>
            <person name="Novak L.V.F."/>
            <person name="Treitli S.C."/>
            <person name="Pyrih J."/>
            <person name="Halakuc P."/>
            <person name="Pipaliya S.V."/>
            <person name="Vacek V."/>
            <person name="Brzon O."/>
            <person name="Soukal P."/>
            <person name="Eme L."/>
            <person name="Dacks J.B."/>
            <person name="Karnkowska A."/>
            <person name="Elias M."/>
            <person name="Hampl V."/>
        </authorList>
    </citation>
    <scope>NUCLEOTIDE SEQUENCE [LARGE SCALE GENOMIC DNA]</scope>
    <source>
        <strain evidence="4">NAU3</strain>
        <tissue evidence="4">Gut</tissue>
    </source>
</reference>
<feature type="domain" description="Protein kinase" evidence="3">
    <location>
        <begin position="2877"/>
        <end position="3189"/>
    </location>
</feature>
<keyword evidence="2" id="KW-1133">Transmembrane helix</keyword>
<dbReference type="SUPFAM" id="SSF51126">
    <property type="entry name" value="Pectin lyase-like"/>
    <property type="match status" value="1"/>
</dbReference>
<dbReference type="Proteomes" id="UP001281761">
    <property type="component" value="Unassembled WGS sequence"/>
</dbReference>
<dbReference type="Pfam" id="PF07714">
    <property type="entry name" value="PK_Tyr_Ser-Thr"/>
    <property type="match status" value="1"/>
</dbReference>
<dbReference type="InterPro" id="IPR011009">
    <property type="entry name" value="Kinase-like_dom_sf"/>
</dbReference>
<feature type="region of interest" description="Disordered" evidence="1">
    <location>
        <begin position="3209"/>
        <end position="3255"/>
    </location>
</feature>
<name>A0ABQ9X910_9EUKA</name>
<accession>A0ABQ9X910</accession>
<organism evidence="4 5">
    <name type="scientific">Blattamonas nauphoetae</name>
    <dbReference type="NCBI Taxonomy" id="2049346"/>
    <lineage>
        <taxon>Eukaryota</taxon>
        <taxon>Metamonada</taxon>
        <taxon>Preaxostyla</taxon>
        <taxon>Oxymonadida</taxon>
        <taxon>Blattamonas</taxon>
    </lineage>
</organism>
<sequence>MENRSTSVQSTLDRTQFSSQQDAQHFENCHFTSTKPTSSFNIIEYSESSVTFSRSDGVISSGSQFTFVFSPNTHFASSNFTAPPTSASTGTRTPLLVVRRATTGYGSCLYDSLLLGHPRHIVNFPTQLCSFSRRVTFLYFTNSRMFHCHFDSNSAGQQGGAVLFSWPRFEFRGCPFCEQPGKSDIFNKQHKTRSLSGNDIGVVAGNANEVLNTMIGCTSTSVSPKIGFYYDTITNGNVTNEEVYFPNPTNTSLPTAAGEWWMSEDGSGETCSEATPCNAMSAVSAAISSSETTKTGWNKVNVGVGLFSESVSPLSLSVEFVGSGWDRNSSTSTTVELSLSVDGNANFSLTSLSPPLTPRHHRFFEWNQQQQRFDWRMFGLKESLRTTLTSSRSPISLTGSCSLTMTRCWVMEIERKRGDGGSVIDSSTSGTISLSQSDFARCVSSGCSGCLSFSSSLSSSAVKLSSVYFSDNVGNETDQAGISNFANDLSFSGFGTKQISMSAVQSISPQPHCLTNSSNSSFDSIPLQFSDQGIDFPVSPRFDRGTPLSRFTSLNELFMSLEAKQRVTITLKTAIQQPLRAMSFDTKKITISGPPILLDLQPSQTITLLDSSYFQLHEFKLSVPTSLTTTPFILESSSAQLTFWVGSIIFSELSHSAALVRNNGGFVTICGTSITKNLLFEGHSFIESVGGSFTAQSILFDSISSTSDGAVLKAKGTIVKFTMASCVNCSARNGGALAVELSGASYLQLLHESASSHNATFKDCMAIGEGGARTDPKGKGGAIFVNGSSTSAKPIQLSTTTTDDARFEENFAGEGNDIFVSRSVFGGKSLDSISGFGGGSHSEDFRVVVEGLDSNEKERDVVQAKLLPSPKVSVNGSIEDDFGKVSGLDTEACKWTSSFCATLGYGVRFLTQRYLNGSSIPQTIQFLHNMTYTETKIEIVGQDVTVCGTTSKDLSKSTISRSLVLIDSSISSGSFLFSVQEKGKLRVTNLDINCDSSSGVFDLTSTGSSLWIEEIGLVCSVGPTHSCPLIRVQNGQMQICGSVINTTHGSSGSASFSSPILSCLSPSASISLSSTIFSSFCSSCVLVEMTTNEAISMKSVSFVDCSRSDSGDTLVLVSSSNLDLVVTPSLWEDSFTPTTSLTRFMSHNTNVSSSDEFYEWSLLFYLLVPSESIVCGSSNDEASTHPRCGSDRLRCSSIDSAIHSAMNTHLKTILVKTDVVVEDAVSVTASVEIKPDTATIRKVMQTGSSSLEVDGLSAVLSLSSLAFSFSSTNTLVSFFVVKTGTLSLSSCRIGEATTPQTLSSSMTSLFAVSSSGVLTLVSTTISNVRFSHPTSGSLIDLSLGASLNIDASSEVSEIWSNGKGMIVFVESESLESTASLDSFQTLKKSITIPSTGSFSDSDKNDFVGKEGSIEESLLWHWFPHTASNSTVVVSLSGEDNSKCGLSLLPCHSVEHGFASLKNSNSLLVLENDDSLSSPLTTKLTSQTISSQTNRQTLTVTSSGSFSVSADTSLGLLSLSFVSTVASSSVSLSGSVVSGRIVSGKKVEIGESEKETLFQSCSSLVDGGGMNVEVTGSGSVVISKTEFEDCSAVRGGSIFLTLTRLDEQTSWSFDVSGSSFISSSSSSNTDMAGANIFISGSFFESSITTNLFPEVSRTSDPNGFWGVDSESGVNSSLLVYLVPISDEVVVDGIGGSDIGCCGHFGVSCSSIEKGLARAVPQDSSVTLLIRNTTSLTTPLTVSEFSLTFTGESPSQQVPVSSNGCFRLETGQLSLALIDFVSSILSSSTSFISVSSGASLAISSCSFDSFASSCSGSVVSATVTDSSSLSVDSCSFTNCTSTSSFGSGVLDISLSLASTFTLSGSTVIDSCLSPSADSDFIVIRHPSLGKAMIESSLTLAWEKDSSTIRSFVGKEGTHPKVVPLFLYFSNLGSEGHVSGLWCDVSVCGFLEYPCETVPTLWTRMASHSSLKVILDGDIVHSEEMDLSKPLNVVGNDHVMDVGGVVCDGRKDGLFIITEDVSFTKTKLCISSTFEHTHLFDVVDKRLRMDGCLVSQRGTNTLGGSVMRVGEGASLVIVESLFSSIASSDELGGVVVGRVGDGAEFRLDNNTFKWCLCSGEANCVWMELKNESSTQTLNYSMRELFFEECSANPDEKEMNVLVVGRGLDTLITESKWEGSVDESNEWSIWVLDRQTGVNSSLLPYLIPISESVEVDGSGWEFKKCGHFHLFCRTVEFGLYRMESGSIEWMKIVDSVCVEKEIKLNGTLAFSGMKSSSSMIFSNAGSFVLSKAGLSPTSLTLSSLSFSVSSRSSENPLISSSDSTLTITSCSFSSTQTVLSPLIRMNEGLLKMEEVNVSDIETSCALIDTLSGVEIVGCCFESIRRSSNGPSVLTASPSSDHVVRVQSTRFLNCMCDGVAWWVFLRGEEGRVEKESDWEGTFNHSSPRSGVLVSREGAGGVVGGEDEVEEMVGYSLIYEFYPRGSEMFVLTSETSEDHVLCGNMKVACKTVDGGFSLTQERWIVIVGNGSLGSGMMVDGIDVSVCGYREAGRLLVVFGGQIVNGENDELDSVSVSSLWIDLDGSLLGSESGVSIISSSPLLFLSSFSSVDLSNLTVLDWAGSTLLSGVNGESNISISSSLFHGMDVDEERNSDDVCLWESGLLSFENCSVDIHSSEFSHLRDGALFVSGGSLTIHSTSFEDNSAKNSDFPSAHRNIRCGNGSRVTIESLNGGDGSKDFTSAWISGSSDCVVSGSVINPNSPFFVPSLTSSDCTSKTDKAKSWFNVSLVGTELLPCGLFLEVFEAESSSKFAHVDLSSLSTSKWNETSIVFSLSRSEHLSKLSLSEEWRGRVLFGNGERTAGWFVMKVSASAERKAEALNSMKWLLPLVGGVIVGIVILVIVLCVLVRRRKAKSKKETETKQMEEIDEVEIKMEDPEDMWRNGSQNALVVSSAHDPFSEMVDKTKQNPIPKEEDVELNDEGAGSGPAEVVVAMGCGSEKTNEVTVQVRETLYSRLHTPKKLMTTVERGRIQKRVSEGLALIARVRPTAEILSRLTSHWVLFDEKDEMFFRKEASEGMRAPTHQIHTNQIGESLVKQAEDEGQRWVPPEVADGKPVIDVVHGTVFRLGLMLWEIETGQIPFGEVDGINAQRQLGSGIVPRMDRVREGMAELVTDCLSIDPEKRPSMKSIVERVTMLNANAEEIEKMRIDLVNRDAFLLPSGSPPQSSPQHPPTSLHSPHHPSENPHLPPRPKIHPAKPAGRQ</sequence>
<proteinExistence type="predicted"/>
<keyword evidence="5" id="KW-1185">Reference proteome</keyword>
<dbReference type="InterPro" id="IPR000719">
    <property type="entry name" value="Prot_kinase_dom"/>
</dbReference>
<dbReference type="InterPro" id="IPR001245">
    <property type="entry name" value="Ser-Thr/Tyr_kinase_cat_dom"/>
</dbReference>
<protein>
    <recommendedName>
        <fullName evidence="3">Protein kinase domain-containing protein</fullName>
    </recommendedName>
</protein>
<evidence type="ECO:0000259" key="3">
    <source>
        <dbReference type="PROSITE" id="PS50011"/>
    </source>
</evidence>
<comment type="caution">
    <text evidence="4">The sequence shown here is derived from an EMBL/GenBank/DDBJ whole genome shotgun (WGS) entry which is preliminary data.</text>
</comment>
<gene>
    <name evidence="4" type="ORF">BLNAU_17317</name>
</gene>
<dbReference type="SUPFAM" id="SSF56112">
    <property type="entry name" value="Protein kinase-like (PK-like)"/>
    <property type="match status" value="1"/>
</dbReference>
<evidence type="ECO:0000313" key="5">
    <source>
        <dbReference type="Proteomes" id="UP001281761"/>
    </source>
</evidence>
<dbReference type="EMBL" id="JARBJD010000192">
    <property type="protein sequence ID" value="KAK2947717.1"/>
    <property type="molecule type" value="Genomic_DNA"/>
</dbReference>